<dbReference type="InterPro" id="IPR025877">
    <property type="entry name" value="MobA-like_NTP_Trfase"/>
</dbReference>
<name>K6Y0G5_9ALTE</name>
<dbReference type="CDD" id="cd04182">
    <property type="entry name" value="GT_2_like_f"/>
    <property type="match status" value="1"/>
</dbReference>
<sequence>MKTELLLLAAGQSKRFEGIKQLTNIHGQPMICHCLSQYYQGDKWIDGIDNGHIALGSNAALIIDVLPLSINKYVINSWENGMGHTLAKSIQFLASDTTHVLIALADQVLITQQMIMDMLSQSKNYPQNIIAAKYAGKVGAPSIFPREYFAELSQLTADRGAKAILGKYSQQVIAIEMPEAALDIDTQKDLIGIAIKDAKIKH</sequence>
<dbReference type="Gene3D" id="3.90.550.10">
    <property type="entry name" value="Spore Coat Polysaccharide Biosynthesis Protein SpsA, Chain A"/>
    <property type="match status" value="1"/>
</dbReference>
<protein>
    <submittedName>
        <fullName evidence="3">Molybdenum cofactor cytidylyltransferase</fullName>
        <ecNumber evidence="3">2.7.7.76</ecNumber>
    </submittedName>
</protein>
<dbReference type="PANTHER" id="PTHR43777">
    <property type="entry name" value="MOLYBDENUM COFACTOR CYTIDYLYLTRANSFERASE"/>
    <property type="match status" value="1"/>
</dbReference>
<keyword evidence="3" id="KW-0808">Transferase</keyword>
<dbReference type="RefSeq" id="WP_007616144.1">
    <property type="nucleotide sequence ID" value="NZ_BAEO01000006.1"/>
</dbReference>
<keyword evidence="3" id="KW-0548">Nucleotidyltransferase</keyword>
<evidence type="ECO:0000259" key="2">
    <source>
        <dbReference type="Pfam" id="PF12804"/>
    </source>
</evidence>
<dbReference type="AlphaFoldDB" id="K6Y0G5"/>
<dbReference type="InterPro" id="IPR029044">
    <property type="entry name" value="Nucleotide-diphossugar_trans"/>
</dbReference>
<dbReference type="EMBL" id="BAEO01000006">
    <property type="protein sequence ID" value="GAC17381.1"/>
    <property type="molecule type" value="Genomic_DNA"/>
</dbReference>
<evidence type="ECO:0000313" key="3">
    <source>
        <dbReference type="EMBL" id="GAC17381.1"/>
    </source>
</evidence>
<evidence type="ECO:0000256" key="1">
    <source>
        <dbReference type="ARBA" id="ARBA00022842"/>
    </source>
</evidence>
<dbReference type="STRING" id="493475.GARC_0399"/>
<dbReference type="OrthoDB" id="5298023at2"/>
<evidence type="ECO:0000313" key="4">
    <source>
        <dbReference type="Proteomes" id="UP000006327"/>
    </source>
</evidence>
<reference evidence="3 4" key="1">
    <citation type="journal article" date="2017" name="Antonie Van Leeuwenhoek">
        <title>Rhizobium rhizosphaerae sp. nov., a novel species isolated from rice rhizosphere.</title>
        <authorList>
            <person name="Zhao J.J."/>
            <person name="Zhang J."/>
            <person name="Zhang R.J."/>
            <person name="Zhang C.W."/>
            <person name="Yin H.Q."/>
            <person name="Zhang X.X."/>
        </authorList>
    </citation>
    <scope>NUCLEOTIDE SEQUENCE [LARGE SCALE GENOMIC DNA]</scope>
    <source>
        <strain evidence="3 4">BSs20135</strain>
    </source>
</reference>
<feature type="domain" description="MobA-like NTP transferase" evidence="2">
    <location>
        <begin position="6"/>
        <end position="168"/>
    </location>
</feature>
<organism evidence="3 4">
    <name type="scientific">Paraglaciecola arctica BSs20135</name>
    <dbReference type="NCBI Taxonomy" id="493475"/>
    <lineage>
        <taxon>Bacteria</taxon>
        <taxon>Pseudomonadati</taxon>
        <taxon>Pseudomonadota</taxon>
        <taxon>Gammaproteobacteria</taxon>
        <taxon>Alteromonadales</taxon>
        <taxon>Alteromonadaceae</taxon>
        <taxon>Paraglaciecola</taxon>
    </lineage>
</organism>
<dbReference type="SUPFAM" id="SSF53448">
    <property type="entry name" value="Nucleotide-diphospho-sugar transferases"/>
    <property type="match status" value="1"/>
</dbReference>
<proteinExistence type="predicted"/>
<dbReference type="PANTHER" id="PTHR43777:SF1">
    <property type="entry name" value="MOLYBDENUM COFACTOR CYTIDYLYLTRANSFERASE"/>
    <property type="match status" value="1"/>
</dbReference>
<gene>
    <name evidence="3" type="primary">mocA</name>
    <name evidence="3" type="ORF">GARC_0399</name>
</gene>
<dbReference type="eggNOG" id="COG2068">
    <property type="taxonomic scope" value="Bacteria"/>
</dbReference>
<dbReference type="GO" id="GO:0061602">
    <property type="term" value="F:molybdenum cofactor cytidylyltransferase activity"/>
    <property type="evidence" value="ECO:0007669"/>
    <property type="project" value="UniProtKB-EC"/>
</dbReference>
<dbReference type="EC" id="2.7.7.76" evidence="3"/>
<keyword evidence="4" id="KW-1185">Reference proteome</keyword>
<dbReference type="Proteomes" id="UP000006327">
    <property type="component" value="Unassembled WGS sequence"/>
</dbReference>
<dbReference type="Pfam" id="PF12804">
    <property type="entry name" value="NTP_transf_3"/>
    <property type="match status" value="1"/>
</dbReference>
<accession>K6Y0G5</accession>
<comment type="caution">
    <text evidence="3">The sequence shown here is derived from an EMBL/GenBank/DDBJ whole genome shotgun (WGS) entry which is preliminary data.</text>
</comment>
<keyword evidence="1" id="KW-0460">Magnesium</keyword>